<keyword evidence="3 7" id="KW-0479">Metal-binding</keyword>
<evidence type="ECO:0000256" key="8">
    <source>
        <dbReference type="SAM" id="MobiDB-lite"/>
    </source>
</evidence>
<evidence type="ECO:0000256" key="4">
    <source>
        <dbReference type="ARBA" id="ARBA00022801"/>
    </source>
</evidence>
<dbReference type="InterPro" id="IPR011650">
    <property type="entry name" value="Peptidase_M20_dimer"/>
</dbReference>
<dbReference type="InterPro" id="IPR017141">
    <property type="entry name" value="Pept_M20_carboxypep"/>
</dbReference>
<dbReference type="InterPro" id="IPR047177">
    <property type="entry name" value="Pept_M20A"/>
</dbReference>
<dbReference type="CDD" id="cd05674">
    <property type="entry name" value="M20_yscS"/>
    <property type="match status" value="1"/>
</dbReference>
<feature type="binding site" evidence="7">
    <location>
        <position position="551"/>
    </location>
    <ligand>
        <name>Zn(2+)</name>
        <dbReference type="ChEBI" id="CHEBI:29105"/>
        <label>1</label>
    </ligand>
</feature>
<dbReference type="Gene3D" id="3.30.70.360">
    <property type="match status" value="1"/>
</dbReference>
<feature type="binding site" evidence="7">
    <location>
        <position position="209"/>
    </location>
    <ligand>
        <name>Zn(2+)</name>
        <dbReference type="ChEBI" id="CHEBI:29105"/>
        <label>1</label>
    </ligand>
</feature>
<dbReference type="GO" id="GO:0046872">
    <property type="term" value="F:metal ion binding"/>
    <property type="evidence" value="ECO:0007669"/>
    <property type="project" value="UniProtKB-KW"/>
</dbReference>
<feature type="active site" evidence="6">
    <location>
        <position position="176"/>
    </location>
</feature>
<dbReference type="PIRSF" id="PIRSF037217">
    <property type="entry name" value="Carboxypeptidase_S"/>
    <property type="match status" value="1"/>
</dbReference>
<feature type="region of interest" description="Disordered" evidence="8">
    <location>
        <begin position="1"/>
        <end position="20"/>
    </location>
</feature>
<dbReference type="PANTHER" id="PTHR45962">
    <property type="entry name" value="N-FATTY-ACYL-AMINO ACID SYNTHASE/HYDROLASE PM20D1"/>
    <property type="match status" value="1"/>
</dbReference>
<dbReference type="GeneID" id="85308118"/>
<dbReference type="SUPFAM" id="SSF53187">
    <property type="entry name" value="Zn-dependent exopeptidases"/>
    <property type="match status" value="1"/>
</dbReference>
<organism evidence="11 12">
    <name type="scientific">Phialemonium atrogriseum</name>
    <dbReference type="NCBI Taxonomy" id="1093897"/>
    <lineage>
        <taxon>Eukaryota</taxon>
        <taxon>Fungi</taxon>
        <taxon>Dikarya</taxon>
        <taxon>Ascomycota</taxon>
        <taxon>Pezizomycotina</taxon>
        <taxon>Sordariomycetes</taxon>
        <taxon>Sordariomycetidae</taxon>
        <taxon>Cephalothecales</taxon>
        <taxon>Cephalothecaceae</taxon>
        <taxon>Phialemonium</taxon>
    </lineage>
</organism>
<dbReference type="GO" id="GO:0004181">
    <property type="term" value="F:metallocarboxypeptidase activity"/>
    <property type="evidence" value="ECO:0007669"/>
    <property type="project" value="InterPro"/>
</dbReference>
<evidence type="ECO:0000256" key="6">
    <source>
        <dbReference type="PIRSR" id="PIRSR037217-1"/>
    </source>
</evidence>
<dbReference type="InterPro" id="IPR036264">
    <property type="entry name" value="Bact_exopeptidase_dim_dom"/>
</dbReference>
<dbReference type="PANTHER" id="PTHR45962:SF1">
    <property type="entry name" value="N-FATTY-ACYL-AMINO ACID SYNTHASE_HYDROLASE PM20D1"/>
    <property type="match status" value="1"/>
</dbReference>
<evidence type="ECO:0000256" key="2">
    <source>
        <dbReference type="ARBA" id="ARBA00022670"/>
    </source>
</evidence>
<keyword evidence="2" id="KW-0645">Protease</keyword>
<gene>
    <name evidence="11" type="ORF">QBC33DRAFT_459477</name>
</gene>
<dbReference type="GO" id="GO:0051603">
    <property type="term" value="P:proteolysis involved in protein catabolic process"/>
    <property type="evidence" value="ECO:0007669"/>
    <property type="project" value="TreeGrafter"/>
</dbReference>
<keyword evidence="9" id="KW-1133">Transmembrane helix</keyword>
<feature type="domain" description="Peptidase M20 dimerisation" evidence="10">
    <location>
        <begin position="291"/>
        <end position="452"/>
    </location>
</feature>
<dbReference type="EMBL" id="MU839027">
    <property type="protein sequence ID" value="KAK1763425.1"/>
    <property type="molecule type" value="Genomic_DNA"/>
</dbReference>
<dbReference type="RefSeq" id="XP_060279638.1">
    <property type="nucleotide sequence ID" value="XM_060424931.1"/>
</dbReference>
<feature type="transmembrane region" description="Helical" evidence="9">
    <location>
        <begin position="26"/>
        <end position="45"/>
    </location>
</feature>
<keyword evidence="4" id="KW-0378">Hydrolase</keyword>
<comment type="caution">
    <text evidence="11">The sequence shown here is derived from an EMBL/GenBank/DDBJ whole genome shotgun (WGS) entry which is preliminary data.</text>
</comment>
<feature type="binding site" evidence="7">
    <location>
        <position position="244"/>
    </location>
    <ligand>
        <name>Zn(2+)</name>
        <dbReference type="ChEBI" id="CHEBI:29105"/>
        <label>1</label>
    </ligand>
</feature>
<evidence type="ECO:0000256" key="5">
    <source>
        <dbReference type="ARBA" id="ARBA00022833"/>
    </source>
</evidence>
<keyword evidence="11" id="KW-0121">Carboxypeptidase</keyword>
<protein>
    <submittedName>
        <fullName evidence="11">Carboxypeptidase S</fullName>
    </submittedName>
</protein>
<dbReference type="Pfam" id="PF01546">
    <property type="entry name" value="Peptidase_M20"/>
    <property type="match status" value="1"/>
</dbReference>
<dbReference type="FunFam" id="3.40.630.10:FF:000085">
    <property type="entry name" value="Gly-Xaa carboxypeptidase"/>
    <property type="match status" value="1"/>
</dbReference>
<evidence type="ECO:0000313" key="12">
    <source>
        <dbReference type="Proteomes" id="UP001244011"/>
    </source>
</evidence>
<reference evidence="11" key="1">
    <citation type="submission" date="2023-06" db="EMBL/GenBank/DDBJ databases">
        <title>Genome-scale phylogeny and comparative genomics of the fungal order Sordariales.</title>
        <authorList>
            <consortium name="Lawrence Berkeley National Laboratory"/>
            <person name="Hensen N."/>
            <person name="Bonometti L."/>
            <person name="Westerberg I."/>
            <person name="Brannstrom I.O."/>
            <person name="Guillou S."/>
            <person name="Cros-Aarteil S."/>
            <person name="Calhoun S."/>
            <person name="Haridas S."/>
            <person name="Kuo A."/>
            <person name="Mondo S."/>
            <person name="Pangilinan J."/>
            <person name="Riley R."/>
            <person name="Labutti K."/>
            <person name="Andreopoulos B."/>
            <person name="Lipzen A."/>
            <person name="Chen C."/>
            <person name="Yanf M."/>
            <person name="Daum C."/>
            <person name="Ng V."/>
            <person name="Clum A."/>
            <person name="Steindorff A."/>
            <person name="Ohm R."/>
            <person name="Martin F."/>
            <person name="Silar P."/>
            <person name="Natvig D."/>
            <person name="Lalanne C."/>
            <person name="Gautier V."/>
            <person name="Ament-Velasquez S.L."/>
            <person name="Kruys A."/>
            <person name="Hutchinson M.I."/>
            <person name="Powell A.J."/>
            <person name="Barry K."/>
            <person name="Miller A.N."/>
            <person name="Grigoriev I.V."/>
            <person name="Debuchy R."/>
            <person name="Gladieux P."/>
            <person name="Thoren M.H."/>
            <person name="Johannesson H."/>
        </authorList>
    </citation>
    <scope>NUCLEOTIDE SEQUENCE</scope>
    <source>
        <strain evidence="11">8032-3</strain>
    </source>
</reference>
<evidence type="ECO:0000256" key="7">
    <source>
        <dbReference type="PIRSR" id="PIRSR037217-2"/>
    </source>
</evidence>
<feature type="active site" description="Proton acceptor" evidence="6">
    <location>
        <position position="243"/>
    </location>
</feature>
<dbReference type="Gene3D" id="1.10.150.900">
    <property type="match status" value="1"/>
</dbReference>
<keyword evidence="12" id="KW-1185">Reference proteome</keyword>
<feature type="binding site" evidence="7">
    <location>
        <position position="209"/>
    </location>
    <ligand>
        <name>Zn(2+)</name>
        <dbReference type="ChEBI" id="CHEBI:29105"/>
        <label>2</label>
    </ligand>
</feature>
<dbReference type="Proteomes" id="UP001244011">
    <property type="component" value="Unassembled WGS sequence"/>
</dbReference>
<dbReference type="Gene3D" id="3.40.630.10">
    <property type="entry name" value="Zn peptidases"/>
    <property type="match status" value="1"/>
</dbReference>
<name>A0AAJ0FJT6_9PEZI</name>
<evidence type="ECO:0000256" key="1">
    <source>
        <dbReference type="ARBA" id="ARBA00006247"/>
    </source>
</evidence>
<dbReference type="InterPro" id="IPR002933">
    <property type="entry name" value="Peptidase_M20"/>
</dbReference>
<evidence type="ECO:0000313" key="11">
    <source>
        <dbReference type="EMBL" id="KAK1763425.1"/>
    </source>
</evidence>
<evidence type="ECO:0000259" key="10">
    <source>
        <dbReference type="Pfam" id="PF07687"/>
    </source>
</evidence>
<evidence type="ECO:0000256" key="3">
    <source>
        <dbReference type="ARBA" id="ARBA00022723"/>
    </source>
</evidence>
<feature type="binding site" evidence="7">
    <location>
        <position position="272"/>
    </location>
    <ligand>
        <name>Zn(2+)</name>
        <dbReference type="ChEBI" id="CHEBI:29105"/>
        <label>2</label>
    </ligand>
</feature>
<keyword evidence="9" id="KW-0472">Membrane</keyword>
<dbReference type="GO" id="GO:0000328">
    <property type="term" value="C:fungal-type vacuole lumen"/>
    <property type="evidence" value="ECO:0007669"/>
    <property type="project" value="TreeGrafter"/>
</dbReference>
<keyword evidence="5 7" id="KW-0862">Zinc</keyword>
<dbReference type="SUPFAM" id="SSF55031">
    <property type="entry name" value="Bacterial exopeptidase dimerisation domain"/>
    <property type="match status" value="1"/>
</dbReference>
<accession>A0AAJ0FJT6</accession>
<proteinExistence type="inferred from homology"/>
<sequence>MEKSALPLAAEPLPSENSAPRSRRTACLLLVPLVLAGYLCAPFLAGPFPSSFIPGGDSKSFKNQCTQPDPLFPGESGNEALKRSYDYISTDDFRNATVKRLSGAVRVKSESFDDLGAIGEDSRWDVMYDFSAYLKTTFPLIHEKLRVEKVNTHGLLYTWEGSDDSLKPTLLMAHQDTVPVPPQTIPAWTYPPWSGKYDGKYIWGRGAADCKDQLIAVMEAVELLLEAKFEPKRTILLSFGFDEECSGRQGGGHLAPFIRKRYGDDGIAVIVDEGATFEKAWGTVFAKPGMAEKGKTDVHITVRMPGGHSSIPPDHTGIGVLSEIITLIEAEQYRTRLVDENPYYAQLKCGAEHSPDFPRKLKKLLSRRTRASSHRVCKAKPDRLALEAAKQGPDVKYLMQTSQAVDVISGGAKVNAIPERATVTVNHRINIGETPSTVWDRLTELVRPVAKRHNLTLHAFDGADEEPLSISLVASNTTLDTAPVTPADATPFEVVAGTTRALYGRETVVTPGIMTGNTDTRYYWDLTRHIFRFGPGFDPESDSSMGGGNIHTVDERASVAGHINSVRWFTLFVRNMDDADI</sequence>
<keyword evidence="9" id="KW-0812">Transmembrane</keyword>
<feature type="binding site" evidence="7">
    <location>
        <position position="174"/>
    </location>
    <ligand>
        <name>Zn(2+)</name>
        <dbReference type="ChEBI" id="CHEBI:29105"/>
        <label>2</label>
    </ligand>
</feature>
<dbReference type="AlphaFoldDB" id="A0AAJ0FJT6"/>
<comment type="similarity">
    <text evidence="1">Belongs to the peptidase M20A family.</text>
</comment>
<dbReference type="Pfam" id="PF07687">
    <property type="entry name" value="M20_dimer"/>
    <property type="match status" value="1"/>
</dbReference>
<evidence type="ECO:0000256" key="9">
    <source>
        <dbReference type="SAM" id="Phobius"/>
    </source>
</evidence>